<dbReference type="Pfam" id="PF14311">
    <property type="entry name" value="DUF4379"/>
    <property type="match status" value="2"/>
</dbReference>
<feature type="region of interest" description="Disordered" evidence="1">
    <location>
        <begin position="265"/>
        <end position="293"/>
    </location>
</feature>
<feature type="domain" description="Treble clef zinc finger" evidence="2">
    <location>
        <begin position="100"/>
        <end position="144"/>
    </location>
</feature>
<feature type="domain" description="Treble clef zinc finger" evidence="2">
    <location>
        <begin position="321"/>
        <end position="366"/>
    </location>
</feature>
<evidence type="ECO:0000259" key="2">
    <source>
        <dbReference type="Pfam" id="PF14311"/>
    </source>
</evidence>
<reference evidence="3" key="1">
    <citation type="journal article" date="2012" name="Proc. Natl. Acad. Sci. U.S.A.">
        <title>Antigenic diversity is generated by distinct evolutionary mechanisms in African trypanosome species.</title>
        <authorList>
            <person name="Jackson A.P."/>
            <person name="Berry A."/>
            <person name="Aslett M."/>
            <person name="Allison H.C."/>
            <person name="Burton P."/>
            <person name="Vavrova-Anderson J."/>
            <person name="Brown R."/>
            <person name="Browne H."/>
            <person name="Corton N."/>
            <person name="Hauser H."/>
            <person name="Gamble J."/>
            <person name="Gilderthorp R."/>
            <person name="Marcello L."/>
            <person name="McQuillan J."/>
            <person name="Otto T.D."/>
            <person name="Quail M.A."/>
            <person name="Sanders M.J."/>
            <person name="van Tonder A."/>
            <person name="Ginger M.L."/>
            <person name="Field M.C."/>
            <person name="Barry J.D."/>
            <person name="Hertz-Fowler C."/>
            <person name="Berriman M."/>
        </authorList>
    </citation>
    <scope>NUCLEOTIDE SEQUENCE</scope>
    <source>
        <strain evidence="3">Y486</strain>
    </source>
</reference>
<dbReference type="PANTHER" id="PTHR37317">
    <property type="entry name" value="BLR8090 PROTEIN"/>
    <property type="match status" value="1"/>
</dbReference>
<feature type="compositionally biased region" description="Polar residues" evidence="1">
    <location>
        <begin position="270"/>
        <end position="280"/>
    </location>
</feature>
<evidence type="ECO:0000313" key="3">
    <source>
        <dbReference type="EMBL" id="CCC49264.1"/>
    </source>
</evidence>
<evidence type="ECO:0000256" key="1">
    <source>
        <dbReference type="SAM" id="MobiDB-lite"/>
    </source>
</evidence>
<dbReference type="PANTHER" id="PTHR37317:SF5">
    <property type="entry name" value="ZINC-RIBBON DOMAIN-CONTAINING PROTEIN-RELATED"/>
    <property type="match status" value="1"/>
</dbReference>
<proteinExistence type="predicted"/>
<name>G0TZ61_TRYVY</name>
<protein>
    <recommendedName>
        <fullName evidence="2">Treble clef zinc finger domain-containing protein</fullName>
    </recommendedName>
</protein>
<dbReference type="AlphaFoldDB" id="G0TZ61"/>
<dbReference type="InterPro" id="IPR025487">
    <property type="entry name" value="DUF4379"/>
</dbReference>
<dbReference type="VEuPathDB" id="TriTrypDB:TvY486_0705840"/>
<sequence length="494" mass="55894">PVVMSHSLANHLPQAVSVGLQFVRGEMPLRGCIAQSRFHFPFFARGLVSYSAARCCSAVKGGRRIRFCLEALPPNLQGEFDSEENARTMAHLCHRASDETVINVLPSWAHVVLWRCSVCSAQWASRPADRTDPQVAALHSCPECLSQKHSAEQGEGTREKTRYVKRKLADVYPILASQWDACRNAVAHNRVLFESVAHVPLPCAAMVWWRCPHCRIPWKETVDSRVHRFVSQQGNFDHQLTGGHGSSVHTIPLCPTCENRGAHHSELSESENISSTQSTTQEEHPEDKKVLSLENKNNSATVKRFLKDDLLLLAEAQLRPSDDPAMIPLRSDKLMTWKCRRCDYEFVASMASRFVRNEQCPQCSGKKRTPLNLLTIQRPDVLREVARTVRRSKLMSVTIHDDTVLPFVCRTCMSVYRCPVRLRCLLHGQATACPKCQWHRAKLARELAISSSTANASGKPLRLSAIKKHRRYRNRVKESVLLNELRMRDVSLMN</sequence>
<organism evidence="3">
    <name type="scientific">Trypanosoma vivax (strain Y486)</name>
    <dbReference type="NCBI Taxonomy" id="1055687"/>
    <lineage>
        <taxon>Eukaryota</taxon>
        <taxon>Discoba</taxon>
        <taxon>Euglenozoa</taxon>
        <taxon>Kinetoplastea</taxon>
        <taxon>Metakinetoplastina</taxon>
        <taxon>Trypanosomatida</taxon>
        <taxon>Trypanosomatidae</taxon>
        <taxon>Trypanosoma</taxon>
        <taxon>Duttonella</taxon>
    </lineage>
</organism>
<accession>G0TZ61</accession>
<feature type="compositionally biased region" description="Basic and acidic residues" evidence="1">
    <location>
        <begin position="281"/>
        <end position="291"/>
    </location>
</feature>
<feature type="non-terminal residue" evidence="3">
    <location>
        <position position="1"/>
    </location>
</feature>
<dbReference type="EMBL" id="HE573023">
    <property type="protein sequence ID" value="CCC49264.1"/>
    <property type="molecule type" value="Genomic_DNA"/>
</dbReference>
<gene>
    <name evidence="3" type="ORF">TVY486_0705840</name>
</gene>